<feature type="transmembrane region" description="Helical" evidence="2">
    <location>
        <begin position="297"/>
        <end position="320"/>
    </location>
</feature>
<dbReference type="Pfam" id="PF25927">
    <property type="entry name" value="DUF7972"/>
    <property type="match status" value="1"/>
</dbReference>
<gene>
    <name evidence="3" type="ORF">C491_00450</name>
</gene>
<evidence type="ECO:0000313" key="4">
    <source>
        <dbReference type="Proteomes" id="UP000011688"/>
    </source>
</evidence>
<name>L9XM57_9EURY</name>
<dbReference type="AlphaFoldDB" id="L9XM57"/>
<keyword evidence="2" id="KW-1133">Transmembrane helix</keyword>
<protein>
    <submittedName>
        <fullName evidence="3">Uncharacterized protein</fullName>
    </submittedName>
</protein>
<keyword evidence="2" id="KW-0812">Transmembrane</keyword>
<dbReference type="RefSeq" id="WP_005552918.1">
    <property type="nucleotide sequence ID" value="NZ_AOIB01000003.1"/>
</dbReference>
<accession>L9XM57</accession>
<proteinExistence type="predicted"/>
<dbReference type="eggNOG" id="arCOG08131">
    <property type="taxonomic scope" value="Archaea"/>
</dbReference>
<feature type="coiled-coil region" evidence="1">
    <location>
        <begin position="135"/>
        <end position="162"/>
    </location>
</feature>
<organism evidence="3 4">
    <name type="scientific">Natronococcus amylolyticus DSM 10524</name>
    <dbReference type="NCBI Taxonomy" id="1227497"/>
    <lineage>
        <taxon>Archaea</taxon>
        <taxon>Methanobacteriati</taxon>
        <taxon>Methanobacteriota</taxon>
        <taxon>Stenosarchaea group</taxon>
        <taxon>Halobacteria</taxon>
        <taxon>Halobacteriales</taxon>
        <taxon>Natrialbaceae</taxon>
        <taxon>Natronococcus</taxon>
    </lineage>
</organism>
<dbReference type="EMBL" id="AOIB01000003">
    <property type="protein sequence ID" value="ELY61748.1"/>
    <property type="molecule type" value="Genomic_DNA"/>
</dbReference>
<sequence>MGESENADEDQISTGDTMRERADESKLKLWLLIGANRQFVTGVLSVTFFGLFMLGSFVDPTLSDLLQERGVIESLYAQMIGALITGVTLVVTISQLIISQENGPLGEQRTRMSETMDFRGYIKELTGKPAPADPSAFLREVIDATQERAETLENEMESTDNDQLRDEVDEFVDSITGNAETVREKLDGAKFGTFDVVYASMDYNYSWNIFQIERLLADHEDDIDEEQRDALEDLRTSFAMFGPAREHVKTLYFQWELINLSRYILYVAIPALLVSGMMLAFVDTATVTGRILGIETLLWLVGITFTITLVPFFLLTSYIMRIATVAKRTLAIGPLILRDSQR</sequence>
<feature type="transmembrane region" description="Helical" evidence="2">
    <location>
        <begin position="263"/>
        <end position="282"/>
    </location>
</feature>
<keyword evidence="4" id="KW-1185">Reference proteome</keyword>
<dbReference type="PATRIC" id="fig|1227497.3.peg.95"/>
<keyword evidence="1" id="KW-0175">Coiled coil</keyword>
<dbReference type="STRING" id="1227497.C491_00450"/>
<comment type="caution">
    <text evidence="3">The sequence shown here is derived from an EMBL/GenBank/DDBJ whole genome shotgun (WGS) entry which is preliminary data.</text>
</comment>
<dbReference type="Proteomes" id="UP000011688">
    <property type="component" value="Unassembled WGS sequence"/>
</dbReference>
<feature type="transmembrane region" description="Helical" evidence="2">
    <location>
        <begin position="29"/>
        <end position="55"/>
    </location>
</feature>
<evidence type="ECO:0000313" key="3">
    <source>
        <dbReference type="EMBL" id="ELY61748.1"/>
    </source>
</evidence>
<evidence type="ECO:0000256" key="2">
    <source>
        <dbReference type="SAM" id="Phobius"/>
    </source>
</evidence>
<reference evidence="3 4" key="1">
    <citation type="journal article" date="2014" name="PLoS Genet.">
        <title>Phylogenetically driven sequencing of extremely halophilic archaea reveals strategies for static and dynamic osmo-response.</title>
        <authorList>
            <person name="Becker E.A."/>
            <person name="Seitzer P.M."/>
            <person name="Tritt A."/>
            <person name="Larsen D."/>
            <person name="Krusor M."/>
            <person name="Yao A.I."/>
            <person name="Wu D."/>
            <person name="Madern D."/>
            <person name="Eisen J.A."/>
            <person name="Darling A.E."/>
            <person name="Facciotti M.T."/>
        </authorList>
    </citation>
    <scope>NUCLEOTIDE SEQUENCE [LARGE SCALE GENOMIC DNA]</scope>
    <source>
        <strain evidence="3 4">DSM 10524</strain>
    </source>
</reference>
<dbReference type="OrthoDB" id="202254at2157"/>
<dbReference type="InterPro" id="IPR058278">
    <property type="entry name" value="DUF7972"/>
</dbReference>
<feature type="transmembrane region" description="Helical" evidence="2">
    <location>
        <begin position="75"/>
        <end position="98"/>
    </location>
</feature>
<evidence type="ECO:0000256" key="1">
    <source>
        <dbReference type="SAM" id="Coils"/>
    </source>
</evidence>
<keyword evidence="2" id="KW-0472">Membrane</keyword>